<gene>
    <name evidence="4" type="ORF">BN11_310032</name>
</gene>
<proteinExistence type="predicted"/>
<dbReference type="STRING" id="1193182.BN11_310032"/>
<dbReference type="OrthoDB" id="180193at2"/>
<evidence type="ECO:0000259" key="3">
    <source>
        <dbReference type="Pfam" id="PF00296"/>
    </source>
</evidence>
<dbReference type="RefSeq" id="WP_048694478.1">
    <property type="nucleotide sequence ID" value="NZ_HG764815.1"/>
</dbReference>
<dbReference type="InterPro" id="IPR011251">
    <property type="entry name" value="Luciferase-like_dom"/>
</dbReference>
<protein>
    <submittedName>
        <fullName evidence="4">Luciferase-like monooxygenase</fullName>
    </submittedName>
</protein>
<feature type="domain" description="Luciferase-like" evidence="3">
    <location>
        <begin position="3"/>
        <end position="292"/>
    </location>
</feature>
<dbReference type="Pfam" id="PF00296">
    <property type="entry name" value="Bac_luciferase"/>
    <property type="match status" value="1"/>
</dbReference>
<evidence type="ECO:0000313" key="5">
    <source>
        <dbReference type="Proteomes" id="UP000035763"/>
    </source>
</evidence>
<evidence type="ECO:0000313" key="4">
    <source>
        <dbReference type="EMBL" id="CCH73678.1"/>
    </source>
</evidence>
<dbReference type="SUPFAM" id="SSF51679">
    <property type="entry name" value="Bacterial luciferase-like"/>
    <property type="match status" value="1"/>
</dbReference>
<name>W6JVX6_9MICO</name>
<evidence type="ECO:0000256" key="2">
    <source>
        <dbReference type="SAM" id="MobiDB-lite"/>
    </source>
</evidence>
<accession>W6JVX6</accession>
<dbReference type="EMBL" id="CAJA01000235">
    <property type="protein sequence ID" value="CCH73678.1"/>
    <property type="molecule type" value="Genomic_DNA"/>
</dbReference>
<organism evidence="4 5">
    <name type="scientific">Nostocoides australiense Ben110</name>
    <dbReference type="NCBI Taxonomy" id="1193182"/>
    <lineage>
        <taxon>Bacteria</taxon>
        <taxon>Bacillati</taxon>
        <taxon>Actinomycetota</taxon>
        <taxon>Actinomycetes</taxon>
        <taxon>Micrococcales</taxon>
        <taxon>Intrasporangiaceae</taxon>
        <taxon>Nostocoides</taxon>
    </lineage>
</organism>
<dbReference type="NCBIfam" id="TIGR03557">
    <property type="entry name" value="F420_G6P_family"/>
    <property type="match status" value="1"/>
</dbReference>
<reference evidence="4 5" key="1">
    <citation type="journal article" date="2013" name="ISME J.">
        <title>A metabolic model for members of the genus Tetrasphaera involved in enhanced biological phosphorus removal.</title>
        <authorList>
            <person name="Kristiansen R."/>
            <person name="Nguyen H.T.T."/>
            <person name="Saunders A.M."/>
            <person name="Nielsen J.L."/>
            <person name="Wimmer R."/>
            <person name="Le V.Q."/>
            <person name="McIlroy S.J."/>
            <person name="Petrovski S."/>
            <person name="Seviour R.J."/>
            <person name="Calteau A."/>
            <person name="Nielsen K.L."/>
            <person name="Nielsen P.H."/>
        </authorList>
    </citation>
    <scope>NUCLEOTIDE SEQUENCE [LARGE SCALE GENOMIC DNA]</scope>
    <source>
        <strain evidence="4 5">Ben110</strain>
    </source>
</reference>
<keyword evidence="1" id="KW-0560">Oxidoreductase</keyword>
<dbReference type="GO" id="GO:0004497">
    <property type="term" value="F:monooxygenase activity"/>
    <property type="evidence" value="ECO:0007669"/>
    <property type="project" value="UniProtKB-KW"/>
</dbReference>
<keyword evidence="4" id="KW-0503">Monooxygenase</keyword>
<dbReference type="Gene3D" id="3.20.20.30">
    <property type="entry name" value="Luciferase-like domain"/>
    <property type="match status" value="1"/>
</dbReference>
<dbReference type="PANTHER" id="PTHR43244">
    <property type="match status" value="1"/>
</dbReference>
<feature type="region of interest" description="Disordered" evidence="2">
    <location>
        <begin position="319"/>
        <end position="340"/>
    </location>
</feature>
<dbReference type="PANTHER" id="PTHR43244:SF1">
    <property type="entry name" value="5,10-METHYLENETETRAHYDROMETHANOPTERIN REDUCTASE"/>
    <property type="match status" value="1"/>
</dbReference>
<dbReference type="InterPro" id="IPR050564">
    <property type="entry name" value="F420-G6PD/mer"/>
</dbReference>
<keyword evidence="5" id="KW-1185">Reference proteome</keyword>
<dbReference type="AlphaFoldDB" id="W6JVX6"/>
<comment type="caution">
    <text evidence="4">The sequence shown here is derived from an EMBL/GenBank/DDBJ whole genome shotgun (WGS) entry which is preliminary data.</text>
</comment>
<evidence type="ECO:0000256" key="1">
    <source>
        <dbReference type="ARBA" id="ARBA00023002"/>
    </source>
</evidence>
<sequence>MTQFGYFLSSEEYTPAELIEQARLAEEAGFDALWISDHFHPWTDAQGQSPFVWSMIGAISQVCDLPVTTAVTCPTVRTHPAIIAQAAATSAALLGPGRFRLGLGTGEALNEHITGEVWPHAQQRLDMLEEAIAVIRELWTGEVVSHEGRFYTVDTARIYTLPSEPIPIYVSAFGPKALDLVCDVADGFITTQPDADSVKTFKKAKGAGAPTQAGFKVAWGPSRDEAIDAAYRLWPNSGVPGELAQVLPSPQHFEQAAKLVTREKFAEQGAFGPDPDDHIAAFAPYVEAGFDEIYVANMGPHYDELMSAYGESVLPQLRTRKGKRAAAKKTTAKRSSRSKR</sequence>
<dbReference type="InterPro" id="IPR036661">
    <property type="entry name" value="Luciferase-like_sf"/>
</dbReference>
<dbReference type="GO" id="GO:0016705">
    <property type="term" value="F:oxidoreductase activity, acting on paired donors, with incorporation or reduction of molecular oxygen"/>
    <property type="evidence" value="ECO:0007669"/>
    <property type="project" value="InterPro"/>
</dbReference>
<dbReference type="Proteomes" id="UP000035763">
    <property type="component" value="Unassembled WGS sequence"/>
</dbReference>
<dbReference type="CDD" id="cd01097">
    <property type="entry name" value="Tetrahydromethanopterin_reductase"/>
    <property type="match status" value="1"/>
</dbReference>
<dbReference type="InterPro" id="IPR019945">
    <property type="entry name" value="F420_G6P_DH-rel"/>
</dbReference>